<dbReference type="Proteomes" id="UP000272025">
    <property type="component" value="Unassembled WGS sequence"/>
</dbReference>
<keyword evidence="1" id="KW-0732">Signal</keyword>
<feature type="chain" id="PRO_5018214805" evidence="1">
    <location>
        <begin position="25"/>
        <end position="99"/>
    </location>
</feature>
<sequence>MPLPMPRALSLVLVILVISHQSSVIIIHGNLVKLHLQKKSPSLSSHKQALLPPVFLSDTSSQPTEQSPVDVSPSRLRSSLAFIGPRRSALVQTAPAIRM</sequence>
<keyword evidence="3" id="KW-1185">Reference proteome</keyword>
<evidence type="ECO:0000313" key="2">
    <source>
        <dbReference type="EMBL" id="ROT37847.1"/>
    </source>
</evidence>
<organism evidence="2 3">
    <name type="scientific">Sodiomyces alkalinus (strain CBS 110278 / VKM F-3762 / F11)</name>
    <name type="common">Alkaliphilic filamentous fungus</name>
    <dbReference type="NCBI Taxonomy" id="1314773"/>
    <lineage>
        <taxon>Eukaryota</taxon>
        <taxon>Fungi</taxon>
        <taxon>Dikarya</taxon>
        <taxon>Ascomycota</taxon>
        <taxon>Pezizomycotina</taxon>
        <taxon>Sordariomycetes</taxon>
        <taxon>Hypocreomycetidae</taxon>
        <taxon>Glomerellales</taxon>
        <taxon>Plectosphaerellaceae</taxon>
        <taxon>Sodiomyces</taxon>
    </lineage>
</organism>
<dbReference type="AlphaFoldDB" id="A0A3N2PTL2"/>
<name>A0A3N2PTL2_SODAK</name>
<gene>
    <name evidence="2" type="ORF">SODALDRAFT_333595</name>
</gene>
<feature type="signal peptide" evidence="1">
    <location>
        <begin position="1"/>
        <end position="24"/>
    </location>
</feature>
<dbReference type="EMBL" id="ML119056">
    <property type="protein sequence ID" value="ROT37847.1"/>
    <property type="molecule type" value="Genomic_DNA"/>
</dbReference>
<accession>A0A3N2PTL2</accession>
<dbReference type="RefSeq" id="XP_028465653.1">
    <property type="nucleotide sequence ID" value="XM_028612021.1"/>
</dbReference>
<reference evidence="2 3" key="1">
    <citation type="journal article" date="2018" name="Mol. Ecol.">
        <title>The obligate alkalophilic soda-lake fungus Sodiomyces alkalinus has shifted to a protein diet.</title>
        <authorList>
            <person name="Grum-Grzhimaylo A.A."/>
            <person name="Falkoski D.L."/>
            <person name="van den Heuvel J."/>
            <person name="Valero-Jimenez C.A."/>
            <person name="Min B."/>
            <person name="Choi I.G."/>
            <person name="Lipzen A."/>
            <person name="Daum C.G."/>
            <person name="Aanen D.K."/>
            <person name="Tsang A."/>
            <person name="Henrissat B."/>
            <person name="Bilanenko E.N."/>
            <person name="de Vries R.P."/>
            <person name="van Kan J.A.L."/>
            <person name="Grigoriev I.V."/>
            <person name="Debets A.J.M."/>
        </authorList>
    </citation>
    <scope>NUCLEOTIDE SEQUENCE [LARGE SCALE GENOMIC DNA]</scope>
    <source>
        <strain evidence="2 3">F11</strain>
    </source>
</reference>
<evidence type="ECO:0000256" key="1">
    <source>
        <dbReference type="SAM" id="SignalP"/>
    </source>
</evidence>
<proteinExistence type="predicted"/>
<feature type="non-terminal residue" evidence="2">
    <location>
        <position position="99"/>
    </location>
</feature>
<protein>
    <submittedName>
        <fullName evidence="2">Uncharacterized protein</fullName>
    </submittedName>
</protein>
<evidence type="ECO:0000313" key="3">
    <source>
        <dbReference type="Proteomes" id="UP000272025"/>
    </source>
</evidence>
<dbReference type="GeneID" id="39580499"/>